<dbReference type="EMBL" id="CP001965">
    <property type="protein sequence ID" value="ADE12505.1"/>
    <property type="molecule type" value="Genomic_DNA"/>
</dbReference>
<dbReference type="Proteomes" id="UP000001625">
    <property type="component" value="Chromosome"/>
</dbReference>
<dbReference type="RefSeq" id="WP_013030403.1">
    <property type="nucleotide sequence ID" value="NC_013959.1"/>
</dbReference>
<evidence type="ECO:0000313" key="3">
    <source>
        <dbReference type="Proteomes" id="UP000001625"/>
    </source>
</evidence>
<evidence type="ECO:0000313" key="2">
    <source>
        <dbReference type="EMBL" id="ADE12505.1"/>
    </source>
</evidence>
<dbReference type="KEGG" id="slt:Slit_2277"/>
<accession>D5CLR0</accession>
<feature type="coiled-coil region" evidence="1">
    <location>
        <begin position="164"/>
        <end position="198"/>
    </location>
</feature>
<name>D5CLR0_SIDLE</name>
<dbReference type="STRING" id="580332.Slit_2277"/>
<evidence type="ECO:0000256" key="1">
    <source>
        <dbReference type="SAM" id="Coils"/>
    </source>
</evidence>
<sequence length="239" mass="26806">MKTDAMEKTVKIPAYKDEATIDTQQGNLADQSTASELAKKEALLEEEKSKSLDLLKTIVQLRESLKQEQVKTSEIVKKASELEAKAKEESLAQVKDLTRLAAQLEEEKKKTQEQIKLNEQLKVSLKQEQTNFAEVVKKTAALEAKLNRLDAVEENQLMKKNAQLEEEQKKSLEYMRTIEQLRETLKQDQARMTELMSKSAEQDSRAKELAALEAKVKDLSGALNKIASIAATGKMAGDV</sequence>
<dbReference type="HOGENOM" id="CLU_1160456_0_0_4"/>
<gene>
    <name evidence="2" type="ordered locus">Slit_2277</name>
</gene>
<keyword evidence="3" id="KW-1185">Reference proteome</keyword>
<organism evidence="2 3">
    <name type="scientific">Sideroxydans lithotrophicus (strain ES-1)</name>
    <dbReference type="NCBI Taxonomy" id="580332"/>
    <lineage>
        <taxon>Bacteria</taxon>
        <taxon>Pseudomonadati</taxon>
        <taxon>Pseudomonadota</taxon>
        <taxon>Betaproteobacteria</taxon>
        <taxon>Nitrosomonadales</taxon>
        <taxon>Gallionellaceae</taxon>
        <taxon>Sideroxydans</taxon>
    </lineage>
</organism>
<feature type="coiled-coil region" evidence="1">
    <location>
        <begin position="87"/>
        <end position="128"/>
    </location>
</feature>
<keyword evidence="1" id="KW-0175">Coiled coil</keyword>
<reference evidence="2 3" key="1">
    <citation type="submission" date="2010-03" db="EMBL/GenBank/DDBJ databases">
        <title>Complete sequence of Sideroxydans lithotrophicus ES-1.</title>
        <authorList>
            <consortium name="US DOE Joint Genome Institute"/>
            <person name="Lucas S."/>
            <person name="Copeland A."/>
            <person name="Lapidus A."/>
            <person name="Cheng J.-F."/>
            <person name="Bruce D."/>
            <person name="Goodwin L."/>
            <person name="Pitluck S."/>
            <person name="Munk A.C."/>
            <person name="Detter J.C."/>
            <person name="Han C."/>
            <person name="Tapia R."/>
            <person name="Larimer F."/>
            <person name="Land M."/>
            <person name="Hauser L."/>
            <person name="Kyrpides N."/>
            <person name="Ivanova N."/>
            <person name="Emerson D."/>
            <person name="Woyke T."/>
        </authorList>
    </citation>
    <scope>NUCLEOTIDE SEQUENCE [LARGE SCALE GENOMIC DNA]</scope>
    <source>
        <strain evidence="2 3">ES-1</strain>
    </source>
</reference>
<protein>
    <submittedName>
        <fullName evidence="2">Uncharacterized protein</fullName>
    </submittedName>
</protein>
<proteinExistence type="predicted"/>
<dbReference type="AlphaFoldDB" id="D5CLR0"/>